<proteinExistence type="predicted"/>
<evidence type="ECO:0000313" key="2">
    <source>
        <dbReference type="Proteomes" id="UP000074866"/>
    </source>
</evidence>
<evidence type="ECO:0000313" key="1">
    <source>
        <dbReference type="EMBL" id="KTS82947.1"/>
    </source>
</evidence>
<reference evidence="1 2" key="1">
    <citation type="journal article" date="2016" name="Front. Microbiol.">
        <title>Genomic Resource of Rice Seed Associated Bacteria.</title>
        <authorList>
            <person name="Midha S."/>
            <person name="Bansal K."/>
            <person name="Sharma S."/>
            <person name="Kumar N."/>
            <person name="Patil P.P."/>
            <person name="Chaudhry V."/>
            <person name="Patil P.B."/>
        </authorList>
    </citation>
    <scope>NUCLEOTIDE SEQUENCE [LARGE SCALE GENOMIC DNA]</scope>
    <source>
        <strain evidence="1 2">NS115</strain>
    </source>
</reference>
<accession>A0ACC4ZWM2</accession>
<dbReference type="Proteomes" id="UP000074866">
    <property type="component" value="Unassembled WGS sequence"/>
</dbReference>
<protein>
    <submittedName>
        <fullName evidence="1">ABC transporter</fullName>
    </submittedName>
</protein>
<name>A0ACC4ZWM2_9BACL</name>
<comment type="caution">
    <text evidence="1">The sequence shown here is derived from an EMBL/GenBank/DDBJ whole genome shotgun (WGS) entry which is preliminary data.</text>
</comment>
<gene>
    <name evidence="1" type="ORF">NS115_09600</name>
</gene>
<keyword evidence="2" id="KW-1185">Reference proteome</keyword>
<sequence length="327" mass="36645">MILTKKMWMVTMLFLSVIVFLSACGGRGNQPDEKQNQASGESKSAATKTVKTIHGDIKIPVHPQRIVVDMYQNDLLALGIKPVGSVKYYLDNPFSKDLVQGIESIGDRGSVSIEKVLALQPDMILIGSKDTSEYEKYSKIAPTIVIPYGTYKNVHEELTAFGELLGKEQEAKTWLAQYDQRLQAARDKLKGIVQAGDTFTVMEATEKEYYVYGDNFGRGGQAVYRGLNLTPPPQVQKELLGETQWKSISKEVINQYAGSYIFLTVNKDLSGYEGDSIWKSLSAVRNGKVFELQEDRYWYFDPIAIAGQAEELADMIVQRNKENVSQK</sequence>
<dbReference type="EMBL" id="LDRX01000038">
    <property type="protein sequence ID" value="KTS82947.1"/>
    <property type="molecule type" value="Genomic_DNA"/>
</dbReference>
<organism evidence="1 2">
    <name type="scientific">Paenibacillus jamilae</name>
    <dbReference type="NCBI Taxonomy" id="114136"/>
    <lineage>
        <taxon>Bacteria</taxon>
        <taxon>Bacillati</taxon>
        <taxon>Bacillota</taxon>
        <taxon>Bacilli</taxon>
        <taxon>Bacillales</taxon>
        <taxon>Paenibacillaceae</taxon>
        <taxon>Paenibacillus</taxon>
    </lineage>
</organism>